<dbReference type="PRINTS" id="PR00320">
    <property type="entry name" value="GPROTEINBRPT"/>
</dbReference>
<feature type="non-terminal residue" evidence="4">
    <location>
        <position position="1"/>
    </location>
</feature>
<dbReference type="AlphaFoldDB" id="X6LVM3"/>
<feature type="repeat" description="WD" evidence="3">
    <location>
        <begin position="190"/>
        <end position="233"/>
    </location>
</feature>
<dbReference type="Pfam" id="PF00400">
    <property type="entry name" value="WD40"/>
    <property type="match status" value="6"/>
</dbReference>
<dbReference type="EMBL" id="ASPP01028191">
    <property type="protein sequence ID" value="ETO05386.1"/>
    <property type="molecule type" value="Genomic_DNA"/>
</dbReference>
<keyword evidence="2" id="KW-0677">Repeat</keyword>
<dbReference type="PANTHER" id="PTHR19879:SF9">
    <property type="entry name" value="TRANSCRIPTION INITIATION FACTOR TFIID SUBUNIT 5"/>
    <property type="match status" value="1"/>
</dbReference>
<dbReference type="PROSITE" id="PS50294">
    <property type="entry name" value="WD_REPEATS_REGION"/>
    <property type="match status" value="2"/>
</dbReference>
<proteinExistence type="predicted"/>
<dbReference type="PROSITE" id="PS50082">
    <property type="entry name" value="WD_REPEATS_2"/>
    <property type="match status" value="6"/>
</dbReference>
<protein>
    <submittedName>
        <fullName evidence="4">WD-40 repeat protein</fullName>
    </submittedName>
</protein>
<dbReference type="InterPro" id="IPR001680">
    <property type="entry name" value="WD40_rpt"/>
</dbReference>
<dbReference type="InterPro" id="IPR036322">
    <property type="entry name" value="WD40_repeat_dom_sf"/>
</dbReference>
<dbReference type="InterPro" id="IPR015943">
    <property type="entry name" value="WD40/YVTN_repeat-like_dom_sf"/>
</dbReference>
<organism evidence="4 5">
    <name type="scientific">Reticulomyxa filosa</name>
    <dbReference type="NCBI Taxonomy" id="46433"/>
    <lineage>
        <taxon>Eukaryota</taxon>
        <taxon>Sar</taxon>
        <taxon>Rhizaria</taxon>
        <taxon>Retaria</taxon>
        <taxon>Foraminifera</taxon>
        <taxon>Monothalamids</taxon>
        <taxon>Reticulomyxidae</taxon>
        <taxon>Reticulomyxa</taxon>
    </lineage>
</organism>
<dbReference type="CDD" id="cd00200">
    <property type="entry name" value="WD40"/>
    <property type="match status" value="1"/>
</dbReference>
<dbReference type="Proteomes" id="UP000023152">
    <property type="component" value="Unassembled WGS sequence"/>
</dbReference>
<feature type="repeat" description="WD" evidence="3">
    <location>
        <begin position="282"/>
        <end position="325"/>
    </location>
</feature>
<dbReference type="InterPro" id="IPR020472">
    <property type="entry name" value="WD40_PAC1"/>
</dbReference>
<accession>X6LVM3</accession>
<feature type="repeat" description="WD" evidence="3">
    <location>
        <begin position="431"/>
        <end position="481"/>
    </location>
</feature>
<evidence type="ECO:0000256" key="1">
    <source>
        <dbReference type="ARBA" id="ARBA00022574"/>
    </source>
</evidence>
<dbReference type="Gene3D" id="2.130.10.10">
    <property type="entry name" value="YVTN repeat-like/Quinoprotein amine dehydrogenase"/>
    <property type="match status" value="3"/>
</dbReference>
<dbReference type="InterPro" id="IPR019775">
    <property type="entry name" value="WD40_repeat_CS"/>
</dbReference>
<evidence type="ECO:0000256" key="3">
    <source>
        <dbReference type="PROSITE-ProRule" id="PRU00221"/>
    </source>
</evidence>
<evidence type="ECO:0000313" key="4">
    <source>
        <dbReference type="EMBL" id="ETO05386.1"/>
    </source>
</evidence>
<feature type="repeat" description="WD" evidence="3">
    <location>
        <begin position="387"/>
        <end position="430"/>
    </location>
</feature>
<gene>
    <name evidence="4" type="ORF">RFI_32010</name>
</gene>
<evidence type="ECO:0000256" key="2">
    <source>
        <dbReference type="ARBA" id="ARBA00022737"/>
    </source>
</evidence>
<keyword evidence="5" id="KW-1185">Reference proteome</keyword>
<dbReference type="PROSITE" id="PS00678">
    <property type="entry name" value="WD_REPEATS_1"/>
    <property type="match status" value="6"/>
</dbReference>
<dbReference type="SUPFAM" id="SSF50978">
    <property type="entry name" value="WD40 repeat-like"/>
    <property type="match status" value="1"/>
</dbReference>
<dbReference type="PANTHER" id="PTHR19879">
    <property type="entry name" value="TRANSCRIPTION INITIATION FACTOR TFIID"/>
    <property type="match status" value="1"/>
</dbReference>
<feature type="repeat" description="WD" evidence="3">
    <location>
        <begin position="360"/>
        <end position="386"/>
    </location>
</feature>
<sequence>NKKGGKTQGSRSKVFISYLKLISFDVHIAFCYTRLSLVEEAKQAADKALNIYPNDNELRQLRNRIDIIQYKNQRINEKLWLTEYKFLTGLVKPYYSSPHQSTGSIGKTHDEDIKIESKTNEDKQAESANGEGCEGSYAKDKIQLILNHWIRILHIKFGWINEFDKLIINYVSYVFMFDTFRSSSKVINTFNGHTDCVYSIDYVTFGNCQLICSGSYDTAVCIWDVDNNKHIQSFNIHSRPIYCVRFSSYHYQNYNKNVICSSSHDRSIRFWDFKQNQQLQIFNDHTDSVNVIEFSPFNGGRYLCSGSCDETIRLWDVETSKLLHIFNEHENSIWCVDISPLQSNSNNINDKNNIGVIGGNGYTICSGSFDQTIRIWDIETTKQLNVFNGHTDYVRSVKYGSNELSNLILSGSNDRSVRLWDIRSGQETQVFNRHTHYVWSVEYSPFAINDSSDGNSNVICSGSFDNTIRFWDIRSNKNELYIINGFEEDYVMSCLKFISLKKNSKYYWNLCYGSASGSIYIYG</sequence>
<dbReference type="SMART" id="SM00320">
    <property type="entry name" value="WD40"/>
    <property type="match status" value="6"/>
</dbReference>
<reference evidence="4 5" key="1">
    <citation type="journal article" date="2013" name="Curr. Biol.">
        <title>The Genome of the Foraminiferan Reticulomyxa filosa.</title>
        <authorList>
            <person name="Glockner G."/>
            <person name="Hulsmann N."/>
            <person name="Schleicher M."/>
            <person name="Noegel A.A."/>
            <person name="Eichinger L."/>
            <person name="Gallinger C."/>
            <person name="Pawlowski J."/>
            <person name="Sierra R."/>
            <person name="Euteneuer U."/>
            <person name="Pillet L."/>
            <person name="Moustafa A."/>
            <person name="Platzer M."/>
            <person name="Groth M."/>
            <person name="Szafranski K."/>
            <person name="Schliwa M."/>
        </authorList>
    </citation>
    <scope>NUCLEOTIDE SEQUENCE [LARGE SCALE GENOMIC DNA]</scope>
</reference>
<comment type="caution">
    <text evidence="4">The sequence shown here is derived from an EMBL/GenBank/DDBJ whole genome shotgun (WGS) entry which is preliminary data.</text>
</comment>
<evidence type="ECO:0000313" key="5">
    <source>
        <dbReference type="Proteomes" id="UP000023152"/>
    </source>
</evidence>
<name>X6LVM3_RETFI</name>
<keyword evidence="1 3" id="KW-0853">WD repeat</keyword>
<feature type="repeat" description="WD" evidence="3">
    <location>
        <begin position="234"/>
        <end position="281"/>
    </location>
</feature>